<reference evidence="3" key="1">
    <citation type="submission" date="2021-01" db="EMBL/GenBank/DDBJ databases">
        <authorList>
            <person name="Corre E."/>
            <person name="Pelletier E."/>
            <person name="Niang G."/>
            <person name="Scheremetjew M."/>
            <person name="Finn R."/>
            <person name="Kale V."/>
            <person name="Holt S."/>
            <person name="Cochrane G."/>
            <person name="Meng A."/>
            <person name="Brown T."/>
            <person name="Cohen L."/>
        </authorList>
    </citation>
    <scope>NUCLEOTIDE SEQUENCE</scope>
    <source>
        <strain evidence="3">GSO104</strain>
    </source>
</reference>
<dbReference type="PANTHER" id="PTHR48104">
    <property type="entry name" value="METACASPASE-4"/>
    <property type="match status" value="1"/>
</dbReference>
<feature type="domain" description="Peptidase C14 caspase" evidence="2">
    <location>
        <begin position="6"/>
        <end position="95"/>
    </location>
</feature>
<feature type="domain" description="Peptidase C14 caspase" evidence="2">
    <location>
        <begin position="113"/>
        <end position="262"/>
    </location>
</feature>
<gene>
    <name evidence="3" type="ORF">DBRI00130_LOCUS7977</name>
</gene>
<protein>
    <recommendedName>
        <fullName evidence="2">Peptidase C14 caspase domain-containing protein</fullName>
    </recommendedName>
</protein>
<dbReference type="Gene3D" id="3.40.50.12660">
    <property type="match status" value="2"/>
</dbReference>
<dbReference type="InterPro" id="IPR011600">
    <property type="entry name" value="Pept_C14_caspase"/>
</dbReference>
<dbReference type="InterPro" id="IPR050452">
    <property type="entry name" value="Metacaspase"/>
</dbReference>
<accession>A0A7S4QW97</accession>
<dbReference type="GO" id="GO:0004197">
    <property type="term" value="F:cysteine-type endopeptidase activity"/>
    <property type="evidence" value="ECO:0007669"/>
    <property type="project" value="InterPro"/>
</dbReference>
<sequence length="343" mass="37167">MADFDTKAKAAIRAEVRMISGCHDAQTSADVSNVGSFQLPDPAGRAGGACTSALLNVLYRDHQASEDLSWVDTLRQMREILSSKDFEQIPQLTSSRYIDVNETMQIVKGHGAKRALLIGINYVGQNGELSGCHNDVLNIKEYLMDVLGFEEDNIMVLMDDGIHHEPTRDSILSGYRRLVAESVAGDTVFCHYSGHGGRLVDDDGDEDDGYDETLIPVDFEHAGQIRDDVLFKEFVHPMAEGVTVTCLMDCCHSGTVLDLPYRFVADGDDVQMRADESVDFEGFLGPAFWTAGIIAATSLGGGGGGVGEIFGAIMDCCRCLCGAIMDSCECLCGCLCDCLEDNE</sequence>
<proteinExistence type="inferred from homology"/>
<name>A0A7S4QW97_9STRA</name>
<dbReference type="PANTHER" id="PTHR48104:SF30">
    <property type="entry name" value="METACASPASE-1"/>
    <property type="match status" value="1"/>
</dbReference>
<dbReference type="AlphaFoldDB" id="A0A7S4QW97"/>
<evidence type="ECO:0000259" key="2">
    <source>
        <dbReference type="Pfam" id="PF00656"/>
    </source>
</evidence>
<dbReference type="InterPro" id="IPR029030">
    <property type="entry name" value="Caspase-like_dom_sf"/>
</dbReference>
<dbReference type="EMBL" id="HBNS01009902">
    <property type="protein sequence ID" value="CAE4593984.1"/>
    <property type="molecule type" value="Transcribed_RNA"/>
</dbReference>
<dbReference type="GO" id="GO:0006508">
    <property type="term" value="P:proteolysis"/>
    <property type="evidence" value="ECO:0007669"/>
    <property type="project" value="InterPro"/>
</dbReference>
<evidence type="ECO:0000313" key="3">
    <source>
        <dbReference type="EMBL" id="CAE4593984.1"/>
    </source>
</evidence>
<dbReference type="Pfam" id="PF00656">
    <property type="entry name" value="Peptidase_C14"/>
    <property type="match status" value="2"/>
</dbReference>
<dbReference type="SUPFAM" id="SSF52129">
    <property type="entry name" value="Caspase-like"/>
    <property type="match status" value="1"/>
</dbReference>
<dbReference type="GO" id="GO:0005737">
    <property type="term" value="C:cytoplasm"/>
    <property type="evidence" value="ECO:0007669"/>
    <property type="project" value="TreeGrafter"/>
</dbReference>
<comment type="similarity">
    <text evidence="1">Belongs to the peptidase C14B family.</text>
</comment>
<evidence type="ECO:0000256" key="1">
    <source>
        <dbReference type="ARBA" id="ARBA00009005"/>
    </source>
</evidence>
<organism evidence="3">
    <name type="scientific">Ditylum brightwellii</name>
    <dbReference type="NCBI Taxonomy" id="49249"/>
    <lineage>
        <taxon>Eukaryota</taxon>
        <taxon>Sar</taxon>
        <taxon>Stramenopiles</taxon>
        <taxon>Ochrophyta</taxon>
        <taxon>Bacillariophyta</taxon>
        <taxon>Mediophyceae</taxon>
        <taxon>Lithodesmiophycidae</taxon>
        <taxon>Lithodesmiales</taxon>
        <taxon>Lithodesmiaceae</taxon>
        <taxon>Ditylum</taxon>
    </lineage>
</organism>